<dbReference type="InterPro" id="IPR004776">
    <property type="entry name" value="Mem_transp_PIN-like"/>
</dbReference>
<protein>
    <recommendedName>
        <fullName evidence="10">Permease</fullName>
    </recommendedName>
</protein>
<dbReference type="PANTHER" id="PTHR36838:SF3">
    <property type="entry name" value="TRANSPORTER AUXIN EFFLUX CARRIER EC FAMILY"/>
    <property type="match status" value="1"/>
</dbReference>
<evidence type="ECO:0000313" key="9">
    <source>
        <dbReference type="Proteomes" id="UP000183002"/>
    </source>
</evidence>
<sequence>MEVVIAITLPIFLVVGLGFGVTRAGLFSVPDMRIFGRFVISIALPALLFNAIAKRDVAEVFDPVFMGIYAGVSLCALAIAYVWFCHVRGMPLERAGICMMGVACSNSGYMSFPILLLAFPDLAAKVLAMCLLVENLLMIPTVLVLIALGRGRGAGMIWGIARDLLRRPLILALIAGLVWSVFKLPIPAVLGQGLGMISTAAVALALFVVGGSLAGVSLRGNLGLASQISVGKLVLHPLLALGVLAVAGAGLSPELQACLLIACAVPMLGVYPIFAQEQGMEGLASLALLMTTAMSFFTLSLALVFLM</sequence>
<keyword evidence="6 7" id="KW-0472">Membrane</keyword>
<evidence type="ECO:0000256" key="5">
    <source>
        <dbReference type="ARBA" id="ARBA00022989"/>
    </source>
</evidence>
<feature type="transmembrane region" description="Helical" evidence="7">
    <location>
        <begin position="196"/>
        <end position="218"/>
    </location>
</feature>
<feature type="transmembrane region" description="Helical" evidence="7">
    <location>
        <begin position="286"/>
        <end position="306"/>
    </location>
</feature>
<evidence type="ECO:0000256" key="2">
    <source>
        <dbReference type="ARBA" id="ARBA00022448"/>
    </source>
</evidence>
<dbReference type="STRING" id="1077947.SAMN05216227_101741"/>
<evidence type="ECO:0008006" key="10">
    <source>
        <dbReference type="Google" id="ProtNLM"/>
    </source>
</evidence>
<reference evidence="8 9" key="1">
    <citation type="submission" date="2016-10" db="EMBL/GenBank/DDBJ databases">
        <authorList>
            <person name="de Groot N.N."/>
        </authorList>
    </citation>
    <scope>NUCLEOTIDE SEQUENCE [LARGE SCALE GENOMIC DNA]</scope>
    <source>
        <strain evidence="8 9">CGMCC 1.10836</strain>
    </source>
</reference>
<organism evidence="8 9">
    <name type="scientific">Pseudorhodobacter antarcticus</name>
    <dbReference type="NCBI Taxonomy" id="1077947"/>
    <lineage>
        <taxon>Bacteria</taxon>
        <taxon>Pseudomonadati</taxon>
        <taxon>Pseudomonadota</taxon>
        <taxon>Alphaproteobacteria</taxon>
        <taxon>Rhodobacterales</taxon>
        <taxon>Paracoccaceae</taxon>
        <taxon>Pseudorhodobacter</taxon>
    </lineage>
</organism>
<feature type="transmembrane region" description="Helical" evidence="7">
    <location>
        <begin position="64"/>
        <end position="84"/>
    </location>
</feature>
<feature type="transmembrane region" description="Helical" evidence="7">
    <location>
        <begin position="96"/>
        <end position="120"/>
    </location>
</feature>
<dbReference type="GO" id="GO:0055085">
    <property type="term" value="P:transmembrane transport"/>
    <property type="evidence" value="ECO:0007669"/>
    <property type="project" value="InterPro"/>
</dbReference>
<dbReference type="Proteomes" id="UP000183002">
    <property type="component" value="Unassembled WGS sequence"/>
</dbReference>
<feature type="transmembrane region" description="Helical" evidence="7">
    <location>
        <begin position="230"/>
        <end position="251"/>
    </location>
</feature>
<proteinExistence type="predicted"/>
<dbReference type="EMBL" id="FOCO01000017">
    <property type="protein sequence ID" value="SEN56510.1"/>
    <property type="molecule type" value="Genomic_DNA"/>
</dbReference>
<name>A0A1H8HJY4_9RHOB</name>
<gene>
    <name evidence="8" type="ORF">SAMN05216227_101741</name>
</gene>
<dbReference type="PANTHER" id="PTHR36838">
    <property type="entry name" value="AUXIN EFFLUX CARRIER FAMILY PROTEIN"/>
    <property type="match status" value="1"/>
</dbReference>
<keyword evidence="2" id="KW-0813">Transport</keyword>
<dbReference type="GO" id="GO:0016020">
    <property type="term" value="C:membrane"/>
    <property type="evidence" value="ECO:0007669"/>
    <property type="project" value="UniProtKB-SubCell"/>
</dbReference>
<dbReference type="Pfam" id="PF03547">
    <property type="entry name" value="Mem_trans"/>
    <property type="match status" value="1"/>
</dbReference>
<keyword evidence="5 7" id="KW-1133">Transmembrane helix</keyword>
<evidence type="ECO:0000256" key="6">
    <source>
        <dbReference type="ARBA" id="ARBA00023136"/>
    </source>
</evidence>
<keyword evidence="4 7" id="KW-0812">Transmembrane</keyword>
<feature type="transmembrane region" description="Helical" evidence="7">
    <location>
        <begin position="126"/>
        <end position="148"/>
    </location>
</feature>
<evidence type="ECO:0000256" key="7">
    <source>
        <dbReference type="SAM" id="Phobius"/>
    </source>
</evidence>
<dbReference type="OrthoDB" id="9810457at2"/>
<feature type="transmembrane region" description="Helical" evidence="7">
    <location>
        <begin position="34"/>
        <end position="52"/>
    </location>
</feature>
<evidence type="ECO:0000313" key="8">
    <source>
        <dbReference type="EMBL" id="SEN56510.1"/>
    </source>
</evidence>
<comment type="subcellular location">
    <subcellularLocation>
        <location evidence="1">Membrane</location>
        <topology evidence="1">Multi-pass membrane protein</topology>
    </subcellularLocation>
</comment>
<keyword evidence="3" id="KW-1003">Cell membrane</keyword>
<feature type="transmembrane region" description="Helical" evidence="7">
    <location>
        <begin position="6"/>
        <end position="27"/>
    </location>
</feature>
<evidence type="ECO:0000256" key="4">
    <source>
        <dbReference type="ARBA" id="ARBA00022692"/>
    </source>
</evidence>
<feature type="transmembrane region" description="Helical" evidence="7">
    <location>
        <begin position="169"/>
        <end position="190"/>
    </location>
</feature>
<evidence type="ECO:0000256" key="3">
    <source>
        <dbReference type="ARBA" id="ARBA00022475"/>
    </source>
</evidence>
<accession>A0A1H8HJY4</accession>
<dbReference type="AlphaFoldDB" id="A0A1H8HJY4"/>
<evidence type="ECO:0000256" key="1">
    <source>
        <dbReference type="ARBA" id="ARBA00004141"/>
    </source>
</evidence>
<feature type="transmembrane region" description="Helical" evidence="7">
    <location>
        <begin position="257"/>
        <end position="274"/>
    </location>
</feature>
<keyword evidence="9" id="KW-1185">Reference proteome</keyword>